<dbReference type="InterPro" id="IPR018259">
    <property type="entry name" value="Ribosomal_eL21_CS"/>
</dbReference>
<dbReference type="Proteomes" id="UP000554766">
    <property type="component" value="Unassembled WGS sequence"/>
</dbReference>
<dbReference type="FunFam" id="2.30.30.70:FF:000001">
    <property type="entry name" value="60S ribosomal protein L21"/>
    <property type="match status" value="1"/>
</dbReference>
<dbReference type="SUPFAM" id="SSF50104">
    <property type="entry name" value="Translation proteins SH3-like domain"/>
    <property type="match status" value="1"/>
</dbReference>
<evidence type="ECO:0000256" key="2">
    <source>
        <dbReference type="ARBA" id="ARBA00022980"/>
    </source>
</evidence>
<dbReference type="HAMAP" id="MF_00369">
    <property type="entry name" value="Ribosomal_eL21"/>
    <property type="match status" value="1"/>
</dbReference>
<comment type="similarity">
    <text evidence="1 5">Belongs to the eukaryotic ribosomal protein eL21 family.</text>
</comment>
<dbReference type="RefSeq" id="WP_011901204.1">
    <property type="nucleotide sequence ID" value="NZ_JAAVJF010000005.1"/>
</dbReference>
<evidence type="ECO:0000256" key="5">
    <source>
        <dbReference type="HAMAP-Rule" id="MF_00369"/>
    </source>
</evidence>
<dbReference type="InterPro" id="IPR022856">
    <property type="entry name" value="Ribosomal_eL21_arc"/>
</dbReference>
<organism evidence="6 7">
    <name type="scientific">Pyrobaculum arsenaticum</name>
    <dbReference type="NCBI Taxonomy" id="121277"/>
    <lineage>
        <taxon>Archaea</taxon>
        <taxon>Thermoproteota</taxon>
        <taxon>Thermoprotei</taxon>
        <taxon>Thermoproteales</taxon>
        <taxon>Thermoproteaceae</taxon>
        <taxon>Pyrobaculum</taxon>
    </lineage>
</organism>
<gene>
    <name evidence="5" type="primary">rpl21e</name>
    <name evidence="6" type="ORF">HC235_10395</name>
</gene>
<dbReference type="PANTHER" id="PTHR20981">
    <property type="entry name" value="60S RIBOSOMAL PROTEIN L21"/>
    <property type="match status" value="1"/>
</dbReference>
<dbReference type="Gene3D" id="2.30.30.70">
    <property type="entry name" value="Ribosomal protein L21"/>
    <property type="match status" value="1"/>
</dbReference>
<dbReference type="SMR" id="A0A7L4PBT4"/>
<dbReference type="EMBL" id="JAAVJF010000005">
    <property type="protein sequence ID" value="NYR16331.1"/>
    <property type="molecule type" value="Genomic_DNA"/>
</dbReference>
<dbReference type="PROSITE" id="PS01171">
    <property type="entry name" value="RIBOSOMAL_L21E"/>
    <property type="match status" value="1"/>
</dbReference>
<dbReference type="GO" id="GO:0003735">
    <property type="term" value="F:structural constituent of ribosome"/>
    <property type="evidence" value="ECO:0007669"/>
    <property type="project" value="InterPro"/>
</dbReference>
<reference evidence="6 7" key="1">
    <citation type="journal article" date="2020" name="Nat. Commun.">
        <title>The structures of two archaeal type IV pili illuminate evolutionary relationships.</title>
        <authorList>
            <person name="Wang F."/>
            <person name="Baquero D.P."/>
            <person name="Su Z."/>
            <person name="Beltran L.C."/>
            <person name="Prangishvili D."/>
            <person name="Krupovic M."/>
            <person name="Egelman E.H."/>
        </authorList>
    </citation>
    <scope>NUCLEOTIDE SEQUENCE [LARGE SCALE GENOMIC DNA]</scope>
    <source>
        <strain evidence="6 7">2GA</strain>
    </source>
</reference>
<dbReference type="InterPro" id="IPR001147">
    <property type="entry name" value="Ribosomal_eL21"/>
</dbReference>
<evidence type="ECO:0000256" key="3">
    <source>
        <dbReference type="ARBA" id="ARBA00023274"/>
    </source>
</evidence>
<evidence type="ECO:0000313" key="7">
    <source>
        <dbReference type="Proteomes" id="UP000554766"/>
    </source>
</evidence>
<name>A0A7L4PBT4_9CREN</name>
<accession>A0A7L4PBT4</accession>
<dbReference type="InterPro" id="IPR036948">
    <property type="entry name" value="Ribosomal_eL21_sf"/>
</dbReference>
<dbReference type="GO" id="GO:0005840">
    <property type="term" value="C:ribosome"/>
    <property type="evidence" value="ECO:0007669"/>
    <property type="project" value="UniProtKB-KW"/>
</dbReference>
<keyword evidence="7" id="KW-1185">Reference proteome</keyword>
<dbReference type="OMA" id="KGMPHRR"/>
<dbReference type="InterPro" id="IPR008991">
    <property type="entry name" value="Translation_prot_SH3-like_sf"/>
</dbReference>
<dbReference type="GeneID" id="5055069"/>
<dbReference type="GO" id="GO:0006412">
    <property type="term" value="P:translation"/>
    <property type="evidence" value="ECO:0007669"/>
    <property type="project" value="UniProtKB-UniRule"/>
</dbReference>
<evidence type="ECO:0000313" key="6">
    <source>
        <dbReference type="EMBL" id="NYR16331.1"/>
    </source>
</evidence>
<dbReference type="Pfam" id="PF01157">
    <property type="entry name" value="Ribosomal_L21e"/>
    <property type="match status" value="1"/>
</dbReference>
<protein>
    <recommendedName>
        <fullName evidence="4 5">Large ribosomal subunit protein eL21</fullName>
    </recommendedName>
</protein>
<keyword evidence="3 5" id="KW-0687">Ribonucleoprotein</keyword>
<dbReference type="GO" id="GO:1990904">
    <property type="term" value="C:ribonucleoprotein complex"/>
    <property type="evidence" value="ECO:0007669"/>
    <property type="project" value="UniProtKB-KW"/>
</dbReference>
<dbReference type="NCBIfam" id="NF003303">
    <property type="entry name" value="PRK04306.1"/>
    <property type="match status" value="1"/>
</dbReference>
<proteinExistence type="inferred from homology"/>
<comment type="caution">
    <text evidence="6">The sequence shown here is derived from an EMBL/GenBank/DDBJ whole genome shotgun (WGS) entry which is preliminary data.</text>
</comment>
<evidence type="ECO:0000256" key="1">
    <source>
        <dbReference type="ARBA" id="ARBA00008427"/>
    </source>
</evidence>
<keyword evidence="2 5" id="KW-0689">Ribosomal protein</keyword>
<evidence type="ECO:0000256" key="4">
    <source>
        <dbReference type="ARBA" id="ARBA00035219"/>
    </source>
</evidence>
<sequence>MVKRTHGYRYKSRKLLSKKPRERGVPGLSRLLYEYKPGDKVVIDVDPTFVSTAPHRRYQGKVGVVIGTRGRAYVIETYIGDKKKIIVTTPEHLKPFQGGS</sequence>
<dbReference type="AlphaFoldDB" id="A0A7L4PBT4"/>